<gene>
    <name evidence="1" type="ORF">TKK_010642</name>
</gene>
<reference evidence="1 2" key="1">
    <citation type="journal article" date="2024" name="bioRxiv">
        <title>A reference genome for Trichogramma kaykai: A tiny desert-dwelling parasitoid wasp with competing sex-ratio distorters.</title>
        <authorList>
            <person name="Culotta J."/>
            <person name="Lindsey A.R."/>
        </authorList>
    </citation>
    <scope>NUCLEOTIDE SEQUENCE [LARGE SCALE GENOMIC DNA]</scope>
    <source>
        <strain evidence="1 2">KSX58</strain>
    </source>
</reference>
<dbReference type="EMBL" id="JBJJXI010000084">
    <property type="protein sequence ID" value="KAL3395262.1"/>
    <property type="molecule type" value="Genomic_DNA"/>
</dbReference>
<accession>A0ABD2WRY6</accession>
<comment type="caution">
    <text evidence="1">The sequence shown here is derived from an EMBL/GenBank/DDBJ whole genome shotgun (WGS) entry which is preliminary data.</text>
</comment>
<dbReference type="AlphaFoldDB" id="A0ABD2WRY6"/>
<evidence type="ECO:0000313" key="2">
    <source>
        <dbReference type="Proteomes" id="UP001627154"/>
    </source>
</evidence>
<name>A0ABD2WRY6_9HYME</name>
<protein>
    <recommendedName>
        <fullName evidence="3">Reverse transcriptase domain-containing protein</fullName>
    </recommendedName>
</protein>
<keyword evidence="2" id="KW-1185">Reference proteome</keyword>
<proteinExistence type="predicted"/>
<evidence type="ECO:0000313" key="1">
    <source>
        <dbReference type="EMBL" id="KAL3395262.1"/>
    </source>
</evidence>
<dbReference type="Proteomes" id="UP001627154">
    <property type="component" value="Unassembled WGS sequence"/>
</dbReference>
<dbReference type="PANTHER" id="PTHR19446">
    <property type="entry name" value="REVERSE TRANSCRIPTASES"/>
    <property type="match status" value="1"/>
</dbReference>
<evidence type="ECO:0008006" key="3">
    <source>
        <dbReference type="Google" id="ProtNLM"/>
    </source>
</evidence>
<sequence length="303" mass="35528">MRISGLCRRDGDRVESRCWFLAEARWAGLAISLQESAEALGFGAYFVMTAEQKIRQIDEWLTQACNECLKKKDSSRKKGVVWWLEDLERAKRRVRGLRKRCQRIRATPGSRREDQEEAWRGYKEELNIYRRMLADSKRQDWRNYVSEEGNRDPWGGVAKILRSGGKGRGLASLRVGNEYTRTWKDRVNVHLREFFLEDNDVAWRDEVQEWQEEWRECGWEELGWAIARLGNKEAPGLVGFRNEVLRAAWNAVPSYIKEMFDCCLREGCFPTTWKETRVVTLLKAPDKDPSMPRSYRPVSLLNG</sequence>
<organism evidence="1 2">
    <name type="scientific">Trichogramma kaykai</name>
    <dbReference type="NCBI Taxonomy" id="54128"/>
    <lineage>
        <taxon>Eukaryota</taxon>
        <taxon>Metazoa</taxon>
        <taxon>Ecdysozoa</taxon>
        <taxon>Arthropoda</taxon>
        <taxon>Hexapoda</taxon>
        <taxon>Insecta</taxon>
        <taxon>Pterygota</taxon>
        <taxon>Neoptera</taxon>
        <taxon>Endopterygota</taxon>
        <taxon>Hymenoptera</taxon>
        <taxon>Apocrita</taxon>
        <taxon>Proctotrupomorpha</taxon>
        <taxon>Chalcidoidea</taxon>
        <taxon>Trichogrammatidae</taxon>
        <taxon>Trichogramma</taxon>
    </lineage>
</organism>